<evidence type="ECO:0000256" key="1">
    <source>
        <dbReference type="ARBA" id="ARBA00009477"/>
    </source>
</evidence>
<accession>A0ABQ1KRI1</accession>
<comment type="caution">
    <text evidence="5">The sequence shown here is derived from an EMBL/GenBank/DDBJ whole genome shotgun (WGS) entry which is preliminary data.</text>
</comment>
<dbReference type="SUPFAM" id="SSF111369">
    <property type="entry name" value="HlyD-like secretion proteins"/>
    <property type="match status" value="1"/>
</dbReference>
<keyword evidence="3" id="KW-0812">Transmembrane</keyword>
<evidence type="ECO:0000313" key="5">
    <source>
        <dbReference type="EMBL" id="GGC06926.1"/>
    </source>
</evidence>
<comment type="similarity">
    <text evidence="1">Belongs to the membrane fusion protein (MFP) (TC 8.A.1) family.</text>
</comment>
<feature type="domain" description="CusB-like beta-barrel" evidence="4">
    <location>
        <begin position="218"/>
        <end position="287"/>
    </location>
</feature>
<protein>
    <submittedName>
        <fullName evidence="5">Hemolysin D</fullName>
    </submittedName>
</protein>
<feature type="coiled-coil region" evidence="2">
    <location>
        <begin position="118"/>
        <end position="183"/>
    </location>
</feature>
<feature type="transmembrane region" description="Helical" evidence="3">
    <location>
        <begin position="21"/>
        <end position="40"/>
    </location>
</feature>
<dbReference type="NCBIfam" id="TIGR01730">
    <property type="entry name" value="RND_mfp"/>
    <property type="match status" value="1"/>
</dbReference>
<sequence>MTDETGTLSFQDDKGASRATWIAGALVVAIVGWMGSGYILPSGDEDATEVSEPRVAAVAVAVEQSSVDPVTLYFQAEGQAQPDRDTSIRAEASGDVAEVLVSKGEDVPEGAVIARLATTRAEADLSRAREELARAQREFDNALELLERGVATADRVSEARADLASAEASMAGAEESRESLEIIAPFAGRVETLTLDPGEFVQAGAEVGRIVDNRPLTVAIQVPQQALNRIKNGQTATINFITGEEREGTVSFVGTSANAETRTFLAEIAVPNEDGAIPAGISAEIRIPTGEAQAHFVRPSTVSLSPEGRLGVKTVDAEDRVVFTPIEIVRAEIDGIWVTGLPDTARIITVGQGFVNAGEIVAPSPVKASNVTETNQ</sequence>
<dbReference type="RefSeq" id="WP_188482335.1">
    <property type="nucleotide sequence ID" value="NZ_BMFC01000005.1"/>
</dbReference>
<dbReference type="Pfam" id="PF25954">
    <property type="entry name" value="Beta-barrel_RND_2"/>
    <property type="match status" value="1"/>
</dbReference>
<dbReference type="InterPro" id="IPR006143">
    <property type="entry name" value="RND_pump_MFP"/>
</dbReference>
<evidence type="ECO:0000313" key="6">
    <source>
        <dbReference type="Proteomes" id="UP000645462"/>
    </source>
</evidence>
<evidence type="ECO:0000256" key="2">
    <source>
        <dbReference type="SAM" id="Coils"/>
    </source>
</evidence>
<keyword evidence="2" id="KW-0175">Coiled coil</keyword>
<keyword evidence="6" id="KW-1185">Reference proteome</keyword>
<dbReference type="Gene3D" id="2.40.50.100">
    <property type="match status" value="1"/>
</dbReference>
<evidence type="ECO:0000259" key="4">
    <source>
        <dbReference type="Pfam" id="PF25954"/>
    </source>
</evidence>
<dbReference type="Gene3D" id="2.40.420.20">
    <property type="match status" value="1"/>
</dbReference>
<proteinExistence type="inferred from homology"/>
<dbReference type="PANTHER" id="PTHR30469:SF29">
    <property type="entry name" value="BLR2860 PROTEIN"/>
    <property type="match status" value="1"/>
</dbReference>
<dbReference type="Proteomes" id="UP000645462">
    <property type="component" value="Unassembled WGS sequence"/>
</dbReference>
<dbReference type="Gene3D" id="2.40.30.170">
    <property type="match status" value="1"/>
</dbReference>
<reference evidence="6" key="1">
    <citation type="journal article" date="2019" name="Int. J. Syst. Evol. Microbiol.">
        <title>The Global Catalogue of Microorganisms (GCM) 10K type strain sequencing project: providing services to taxonomists for standard genome sequencing and annotation.</title>
        <authorList>
            <consortium name="The Broad Institute Genomics Platform"/>
            <consortium name="The Broad Institute Genome Sequencing Center for Infectious Disease"/>
            <person name="Wu L."/>
            <person name="Ma J."/>
        </authorList>
    </citation>
    <scope>NUCLEOTIDE SEQUENCE [LARGE SCALE GENOMIC DNA]</scope>
    <source>
        <strain evidence="6">CGMCC 1.12478</strain>
    </source>
</reference>
<keyword evidence="3" id="KW-0472">Membrane</keyword>
<name>A0ABQ1KRI1_9RHOB</name>
<dbReference type="EMBL" id="BMFC01000005">
    <property type="protein sequence ID" value="GGC06926.1"/>
    <property type="molecule type" value="Genomic_DNA"/>
</dbReference>
<organism evidence="5 6">
    <name type="scientific">Marivita lacus</name>
    <dbReference type="NCBI Taxonomy" id="1323742"/>
    <lineage>
        <taxon>Bacteria</taxon>
        <taxon>Pseudomonadati</taxon>
        <taxon>Pseudomonadota</taxon>
        <taxon>Alphaproteobacteria</taxon>
        <taxon>Rhodobacterales</taxon>
        <taxon>Roseobacteraceae</taxon>
        <taxon>Marivita</taxon>
    </lineage>
</organism>
<dbReference type="Gene3D" id="1.10.287.470">
    <property type="entry name" value="Helix hairpin bin"/>
    <property type="match status" value="1"/>
</dbReference>
<gene>
    <name evidence="5" type="ORF">GCM10011363_24550</name>
</gene>
<keyword evidence="3" id="KW-1133">Transmembrane helix</keyword>
<dbReference type="PANTHER" id="PTHR30469">
    <property type="entry name" value="MULTIDRUG RESISTANCE PROTEIN MDTA"/>
    <property type="match status" value="1"/>
</dbReference>
<dbReference type="InterPro" id="IPR058792">
    <property type="entry name" value="Beta-barrel_RND_2"/>
</dbReference>
<evidence type="ECO:0000256" key="3">
    <source>
        <dbReference type="SAM" id="Phobius"/>
    </source>
</evidence>